<evidence type="ECO:0000313" key="3">
    <source>
        <dbReference type="Proteomes" id="UP001519460"/>
    </source>
</evidence>
<feature type="compositionally biased region" description="Polar residues" evidence="1">
    <location>
        <begin position="63"/>
        <end position="78"/>
    </location>
</feature>
<feature type="region of interest" description="Disordered" evidence="1">
    <location>
        <begin position="17"/>
        <end position="105"/>
    </location>
</feature>
<dbReference type="AlphaFoldDB" id="A0ABD0LNR5"/>
<organism evidence="2 3">
    <name type="scientific">Batillaria attramentaria</name>
    <dbReference type="NCBI Taxonomy" id="370345"/>
    <lineage>
        <taxon>Eukaryota</taxon>
        <taxon>Metazoa</taxon>
        <taxon>Spiralia</taxon>
        <taxon>Lophotrochozoa</taxon>
        <taxon>Mollusca</taxon>
        <taxon>Gastropoda</taxon>
        <taxon>Caenogastropoda</taxon>
        <taxon>Sorbeoconcha</taxon>
        <taxon>Cerithioidea</taxon>
        <taxon>Batillariidae</taxon>
        <taxon>Batillaria</taxon>
    </lineage>
</organism>
<feature type="compositionally biased region" description="Basic and acidic residues" evidence="1">
    <location>
        <begin position="17"/>
        <end position="26"/>
    </location>
</feature>
<gene>
    <name evidence="2" type="ORF">BaRGS_00007806</name>
</gene>
<evidence type="ECO:0000256" key="1">
    <source>
        <dbReference type="SAM" id="MobiDB-lite"/>
    </source>
</evidence>
<protein>
    <submittedName>
        <fullName evidence="2">Uncharacterized protein</fullName>
    </submittedName>
</protein>
<evidence type="ECO:0000313" key="2">
    <source>
        <dbReference type="EMBL" id="KAK7500926.1"/>
    </source>
</evidence>
<proteinExistence type="predicted"/>
<reference evidence="2 3" key="1">
    <citation type="journal article" date="2023" name="Sci. Data">
        <title>Genome assembly of the Korean intertidal mud-creeper Batillaria attramentaria.</title>
        <authorList>
            <person name="Patra A.K."/>
            <person name="Ho P.T."/>
            <person name="Jun S."/>
            <person name="Lee S.J."/>
            <person name="Kim Y."/>
            <person name="Won Y.J."/>
        </authorList>
    </citation>
    <scope>NUCLEOTIDE SEQUENCE [LARGE SCALE GENOMIC DNA]</scope>
    <source>
        <strain evidence="2">Wonlab-2016</strain>
    </source>
</reference>
<comment type="caution">
    <text evidence="2">The sequence shown here is derived from an EMBL/GenBank/DDBJ whole genome shotgun (WGS) entry which is preliminary data.</text>
</comment>
<dbReference type="EMBL" id="JACVVK020000034">
    <property type="protein sequence ID" value="KAK7500926.1"/>
    <property type="molecule type" value="Genomic_DNA"/>
</dbReference>
<feature type="compositionally biased region" description="Polar residues" evidence="1">
    <location>
        <begin position="27"/>
        <end position="39"/>
    </location>
</feature>
<feature type="compositionally biased region" description="Low complexity" evidence="1">
    <location>
        <begin position="40"/>
        <end position="53"/>
    </location>
</feature>
<sequence length="105" mass="11144">MSSVQLFFCLTSSTRRDITGADDSRSVDSALSSDDTGPCSSSDVTPSSETSLSDLSPAAEPSNVLSPQDHSASKQLTELAQLVQEHYAYTTTDNDTDRPHTASSQ</sequence>
<feature type="compositionally biased region" description="Basic and acidic residues" evidence="1">
    <location>
        <begin position="95"/>
        <end position="105"/>
    </location>
</feature>
<dbReference type="Proteomes" id="UP001519460">
    <property type="component" value="Unassembled WGS sequence"/>
</dbReference>
<keyword evidence="3" id="KW-1185">Reference proteome</keyword>
<accession>A0ABD0LNR5</accession>
<name>A0ABD0LNR5_9CAEN</name>